<dbReference type="PROSITE" id="PS51186">
    <property type="entry name" value="GNAT"/>
    <property type="match status" value="1"/>
</dbReference>
<evidence type="ECO:0000256" key="3">
    <source>
        <dbReference type="ARBA" id="ARBA00038502"/>
    </source>
</evidence>
<feature type="domain" description="N-acetyltransferase" evidence="4">
    <location>
        <begin position="41"/>
        <end position="196"/>
    </location>
</feature>
<dbReference type="InterPro" id="IPR000182">
    <property type="entry name" value="GNAT_dom"/>
</dbReference>
<protein>
    <submittedName>
        <fullName evidence="5">N-acetyltransferase</fullName>
    </submittedName>
</protein>
<keyword evidence="1" id="KW-0808">Transferase</keyword>
<dbReference type="Pfam" id="PF13302">
    <property type="entry name" value="Acetyltransf_3"/>
    <property type="match status" value="1"/>
</dbReference>
<keyword evidence="2" id="KW-0012">Acyltransferase</keyword>
<evidence type="ECO:0000256" key="1">
    <source>
        <dbReference type="ARBA" id="ARBA00022679"/>
    </source>
</evidence>
<evidence type="ECO:0000313" key="6">
    <source>
        <dbReference type="Proteomes" id="UP000245369"/>
    </source>
</evidence>
<comment type="similarity">
    <text evidence="3">Belongs to the acetyltransferase family. RimJ subfamily.</text>
</comment>
<reference evidence="5 6" key="1">
    <citation type="submission" date="2018-05" db="EMBL/GenBank/DDBJ databases">
        <title>Complete genome sequences of Streptococcus sobrinus.</title>
        <authorList>
            <person name="Sales M."/>
            <person name="Jensen P.A."/>
        </authorList>
    </citation>
    <scope>NUCLEOTIDE SEQUENCE [LARGE SCALE GENOMIC DNA]</scope>
    <source>
        <strain evidence="5 6">SL1</strain>
    </source>
</reference>
<dbReference type="SUPFAM" id="SSF55729">
    <property type="entry name" value="Acyl-CoA N-acyltransferases (Nat)"/>
    <property type="match status" value="1"/>
</dbReference>
<dbReference type="PANTHER" id="PTHR43792">
    <property type="entry name" value="GNAT FAMILY, PUTATIVE (AFU_ORTHOLOGUE AFUA_3G00765)-RELATED-RELATED"/>
    <property type="match status" value="1"/>
</dbReference>
<dbReference type="InterPro" id="IPR016181">
    <property type="entry name" value="Acyl_CoA_acyltransferase"/>
</dbReference>
<accession>A0ABN5LRQ2</accession>
<name>A0ABN5LRQ2_9STRE</name>
<organism evidence="5 6">
    <name type="scientific">Streptococcus sobrinus</name>
    <dbReference type="NCBI Taxonomy" id="1310"/>
    <lineage>
        <taxon>Bacteria</taxon>
        <taxon>Bacillati</taxon>
        <taxon>Bacillota</taxon>
        <taxon>Bacilli</taxon>
        <taxon>Lactobacillales</taxon>
        <taxon>Streptococcaceae</taxon>
        <taxon>Streptococcus</taxon>
    </lineage>
</organism>
<dbReference type="InterPro" id="IPR051531">
    <property type="entry name" value="N-acetyltransferase"/>
</dbReference>
<dbReference type="EMBL" id="CP029490">
    <property type="protein sequence ID" value="AWN21088.1"/>
    <property type="molecule type" value="Genomic_DNA"/>
</dbReference>
<dbReference type="Gene3D" id="3.40.630.30">
    <property type="match status" value="1"/>
</dbReference>
<evidence type="ECO:0000256" key="2">
    <source>
        <dbReference type="ARBA" id="ARBA00023315"/>
    </source>
</evidence>
<proteinExistence type="inferred from homology"/>
<sequence length="205" mass="23635">MGCLFPCNLGGFDEVSKKLYYNSMDIWTVLGRYSQLETERLWLRPFRFDDSQDFYKITHNPANLTFIFPAQVSQAESDYLLVHYFMKEPLGIWALEDKASQQMIGAIRLEKLNPTKQTAEIGYFVQQDFWGQGLATESLKTISFLALAEFGLRSLSIITHRENLASQKVALKAGFKLARAFKGSDRYSRKMRDYLEFQLKAGEVL</sequence>
<gene>
    <name evidence="5" type="ORF">DK182_06890</name>
</gene>
<dbReference type="PANTHER" id="PTHR43792:SF8">
    <property type="entry name" value="[RIBOSOMAL PROTEIN US5]-ALANINE N-ACETYLTRANSFERASE"/>
    <property type="match status" value="1"/>
</dbReference>
<dbReference type="Proteomes" id="UP000245369">
    <property type="component" value="Chromosome"/>
</dbReference>
<evidence type="ECO:0000313" key="5">
    <source>
        <dbReference type="EMBL" id="AWN21088.1"/>
    </source>
</evidence>
<evidence type="ECO:0000259" key="4">
    <source>
        <dbReference type="PROSITE" id="PS51186"/>
    </source>
</evidence>
<keyword evidence="6" id="KW-1185">Reference proteome</keyword>